<evidence type="ECO:0000313" key="2">
    <source>
        <dbReference type="EMBL" id="KZL91780.1"/>
    </source>
</evidence>
<proteinExistence type="predicted"/>
<dbReference type="Proteomes" id="UP000076603">
    <property type="component" value="Unassembled WGS sequence"/>
</dbReference>
<feature type="transmembrane region" description="Helical" evidence="1">
    <location>
        <begin position="7"/>
        <end position="26"/>
    </location>
</feature>
<dbReference type="PATRIC" id="fig|1121326.3.peg.1554"/>
<keyword evidence="1" id="KW-0812">Transmembrane</keyword>
<keyword evidence="3" id="KW-1185">Reference proteome</keyword>
<sequence length="118" mass="13077">MKHITALLIKFVMTAIVLEIVLYMLTELRFTSILYIAAAVTILAYIIGDLLILRATNNTVATIADVGLALATIYMFNFLWNATTISFTNALICAVVIGVGELFFHKYVSNNVLEKSKE</sequence>
<evidence type="ECO:0000256" key="1">
    <source>
        <dbReference type="SAM" id="Phobius"/>
    </source>
</evidence>
<evidence type="ECO:0008006" key="4">
    <source>
        <dbReference type="Google" id="ProtNLM"/>
    </source>
</evidence>
<dbReference type="STRING" id="1121326.CLMAG_15820"/>
<evidence type="ECO:0000313" key="3">
    <source>
        <dbReference type="Proteomes" id="UP000076603"/>
    </source>
</evidence>
<name>A0A162SRP3_9CLOT</name>
<dbReference type="InterPro" id="IPR019649">
    <property type="entry name" value="DUF2512"/>
</dbReference>
<reference evidence="2 3" key="1">
    <citation type="submission" date="2016-04" db="EMBL/GenBank/DDBJ databases">
        <title>Genome sequence of Clostridium magnum DSM 2767.</title>
        <authorList>
            <person name="Poehlein A."/>
            <person name="Uhlig R."/>
            <person name="Fischer R."/>
            <person name="Bahl H."/>
            <person name="Daniel R."/>
        </authorList>
    </citation>
    <scope>NUCLEOTIDE SEQUENCE [LARGE SCALE GENOMIC DNA]</scope>
    <source>
        <strain evidence="2 3">DSM 2767</strain>
    </source>
</reference>
<comment type="caution">
    <text evidence="2">The sequence shown here is derived from an EMBL/GenBank/DDBJ whole genome shotgun (WGS) entry which is preliminary data.</text>
</comment>
<dbReference type="AlphaFoldDB" id="A0A162SRP3"/>
<keyword evidence="1" id="KW-0472">Membrane</keyword>
<feature type="transmembrane region" description="Helical" evidence="1">
    <location>
        <begin position="86"/>
        <end position="104"/>
    </location>
</feature>
<protein>
    <recommendedName>
        <fullName evidence="4">DUF2512 family protein</fullName>
    </recommendedName>
</protein>
<dbReference type="OrthoDB" id="2111682at2"/>
<gene>
    <name evidence="2" type="ORF">CLMAG_15820</name>
</gene>
<feature type="transmembrane region" description="Helical" evidence="1">
    <location>
        <begin position="60"/>
        <end position="80"/>
    </location>
</feature>
<keyword evidence="1" id="KW-1133">Transmembrane helix</keyword>
<accession>A0A162SRP3</accession>
<feature type="transmembrane region" description="Helical" evidence="1">
    <location>
        <begin position="32"/>
        <end position="53"/>
    </location>
</feature>
<dbReference type="EMBL" id="LWAE01000002">
    <property type="protein sequence ID" value="KZL91780.1"/>
    <property type="molecule type" value="Genomic_DNA"/>
</dbReference>
<dbReference type="Pfam" id="PF10710">
    <property type="entry name" value="DUF2512"/>
    <property type="match status" value="1"/>
</dbReference>
<organism evidence="2 3">
    <name type="scientific">Clostridium magnum DSM 2767</name>
    <dbReference type="NCBI Taxonomy" id="1121326"/>
    <lineage>
        <taxon>Bacteria</taxon>
        <taxon>Bacillati</taxon>
        <taxon>Bacillota</taxon>
        <taxon>Clostridia</taxon>
        <taxon>Eubacteriales</taxon>
        <taxon>Clostridiaceae</taxon>
        <taxon>Clostridium</taxon>
    </lineage>
</organism>
<dbReference type="RefSeq" id="WP_066620500.1">
    <property type="nucleotide sequence ID" value="NZ_FQXL01000093.1"/>
</dbReference>